<sequence>MAILKFCSTILKPQFTQVSLLCVAQLSNPLGISYVRRFACKSSGPPWRILFFGSDDFALKSLQALCSKYRTETLISRLGVVTGNENNMVGKFIQDEKLDFSLWPIEESAVKGNYDLGIVVSFGHLIPEEIINSFPLGMINAHASLLPRWRGSSPITYALMNGDSETGVTIMKVSPRKFDRGDIVRQYRCSIAADETNPKLRERLAQHSADLLIECVRDLPKCLDHCHPQPKDGVTYAPKFDKSISRIDWSSMTSRDILNLHRALGHMYPLTTHWKDYPVKFLSFSINPSDPTSERIVSCDSESIKTASALSFLSVSKKKDHSVGVGKSAVSFLNSDESRKREVAANSSVKPGLVSYNKKRKVLFVECCDGRKIVVDALKVPGKKQLSAADFYNGFLSKESDESKWYFSD</sequence>
<dbReference type="GO" id="GO:0004479">
    <property type="term" value="F:methionyl-tRNA formyltransferase activity"/>
    <property type="evidence" value="ECO:0007669"/>
    <property type="project" value="UniProtKB-EC"/>
</dbReference>
<dbReference type="NCBIfam" id="TIGR00460">
    <property type="entry name" value="fmt"/>
    <property type="match status" value="1"/>
</dbReference>
<evidence type="ECO:0000256" key="3">
    <source>
        <dbReference type="ARBA" id="ARBA00014185"/>
    </source>
</evidence>
<dbReference type="EMBL" id="OU963865">
    <property type="protein sequence ID" value="CAH0389040.1"/>
    <property type="molecule type" value="Genomic_DNA"/>
</dbReference>
<comment type="similarity">
    <text evidence="1">Belongs to the Fmt family.</text>
</comment>
<dbReference type="InterPro" id="IPR005794">
    <property type="entry name" value="Fmt"/>
</dbReference>
<gene>
    <name evidence="8" type="ORF">BEMITA_LOCUS7912</name>
</gene>
<dbReference type="InterPro" id="IPR002376">
    <property type="entry name" value="Formyl_transf_N"/>
</dbReference>
<dbReference type="AlphaFoldDB" id="A0A9P0F5M4"/>
<organism evidence="8 9">
    <name type="scientific">Bemisia tabaci</name>
    <name type="common">Sweetpotato whitefly</name>
    <name type="synonym">Aleurodes tabaci</name>
    <dbReference type="NCBI Taxonomy" id="7038"/>
    <lineage>
        <taxon>Eukaryota</taxon>
        <taxon>Metazoa</taxon>
        <taxon>Ecdysozoa</taxon>
        <taxon>Arthropoda</taxon>
        <taxon>Hexapoda</taxon>
        <taxon>Insecta</taxon>
        <taxon>Pterygota</taxon>
        <taxon>Neoptera</taxon>
        <taxon>Paraneoptera</taxon>
        <taxon>Hemiptera</taxon>
        <taxon>Sternorrhyncha</taxon>
        <taxon>Aleyrodoidea</taxon>
        <taxon>Aleyrodidae</taxon>
        <taxon>Aleyrodinae</taxon>
        <taxon>Bemisia</taxon>
    </lineage>
</organism>
<dbReference type="PANTHER" id="PTHR11138">
    <property type="entry name" value="METHIONYL-TRNA FORMYLTRANSFERASE"/>
    <property type="match status" value="1"/>
</dbReference>
<dbReference type="GO" id="GO:0005739">
    <property type="term" value="C:mitochondrion"/>
    <property type="evidence" value="ECO:0007669"/>
    <property type="project" value="TreeGrafter"/>
</dbReference>
<evidence type="ECO:0000313" key="9">
    <source>
        <dbReference type="Proteomes" id="UP001152759"/>
    </source>
</evidence>
<dbReference type="CDD" id="cd08646">
    <property type="entry name" value="FMT_core_Met-tRNA-FMT_N"/>
    <property type="match status" value="1"/>
</dbReference>
<dbReference type="InterPro" id="IPR005793">
    <property type="entry name" value="Formyl_trans_C"/>
</dbReference>
<feature type="domain" description="Formyl transferase N-terminal" evidence="6">
    <location>
        <begin position="113"/>
        <end position="215"/>
    </location>
</feature>
<keyword evidence="9" id="KW-1185">Reference proteome</keyword>
<proteinExistence type="inferred from homology"/>
<evidence type="ECO:0000256" key="1">
    <source>
        <dbReference type="ARBA" id="ARBA00010699"/>
    </source>
</evidence>
<name>A0A9P0F5M4_BEMTA</name>
<accession>A0A9P0F5M4</accession>
<protein>
    <recommendedName>
        <fullName evidence="3">Methionyl-tRNA formyltransferase, mitochondrial</fullName>
        <ecNumber evidence="2">2.1.2.9</ecNumber>
    </recommendedName>
</protein>
<evidence type="ECO:0000259" key="6">
    <source>
        <dbReference type="Pfam" id="PF00551"/>
    </source>
</evidence>
<evidence type="ECO:0000259" key="7">
    <source>
        <dbReference type="Pfam" id="PF02911"/>
    </source>
</evidence>
<dbReference type="InterPro" id="IPR036477">
    <property type="entry name" value="Formyl_transf_N_sf"/>
</dbReference>
<dbReference type="Pfam" id="PF02911">
    <property type="entry name" value="Formyl_trans_C"/>
    <property type="match status" value="1"/>
</dbReference>
<dbReference type="SUPFAM" id="SSF53328">
    <property type="entry name" value="Formyltransferase"/>
    <property type="match status" value="1"/>
</dbReference>
<evidence type="ECO:0000256" key="4">
    <source>
        <dbReference type="ARBA" id="ARBA00022679"/>
    </source>
</evidence>
<feature type="domain" description="Formyl transferase C-terminal" evidence="7">
    <location>
        <begin position="241"/>
        <end position="306"/>
    </location>
</feature>
<evidence type="ECO:0000256" key="2">
    <source>
        <dbReference type="ARBA" id="ARBA00012261"/>
    </source>
</evidence>
<evidence type="ECO:0000313" key="8">
    <source>
        <dbReference type="EMBL" id="CAH0389040.1"/>
    </source>
</evidence>
<reference evidence="8" key="1">
    <citation type="submission" date="2021-12" db="EMBL/GenBank/DDBJ databases">
        <authorList>
            <person name="King R."/>
        </authorList>
    </citation>
    <scope>NUCLEOTIDE SEQUENCE</scope>
</reference>
<dbReference type="InterPro" id="IPR041711">
    <property type="entry name" value="Met-tRNA-FMT_N"/>
</dbReference>
<evidence type="ECO:0000256" key="5">
    <source>
        <dbReference type="ARBA" id="ARBA00022917"/>
    </source>
</evidence>
<keyword evidence="5" id="KW-0648">Protein biosynthesis</keyword>
<keyword evidence="4" id="KW-0808">Transferase</keyword>
<dbReference type="Gene3D" id="3.40.50.12230">
    <property type="match status" value="1"/>
</dbReference>
<dbReference type="Proteomes" id="UP001152759">
    <property type="component" value="Chromosome 4"/>
</dbReference>
<dbReference type="Pfam" id="PF00551">
    <property type="entry name" value="Formyl_trans_N"/>
    <property type="match status" value="1"/>
</dbReference>
<dbReference type="PANTHER" id="PTHR11138:SF5">
    <property type="entry name" value="METHIONYL-TRNA FORMYLTRANSFERASE, MITOCHONDRIAL"/>
    <property type="match status" value="1"/>
</dbReference>
<dbReference type="EC" id="2.1.2.9" evidence="2"/>